<reference evidence="4 5" key="1">
    <citation type="submission" date="2020-09" db="EMBL/GenBank/DDBJ databases">
        <title>Characterization of Treponema spp. from bovine digital dermatitis in Korea.</title>
        <authorList>
            <person name="Espiritu H.M."/>
            <person name="Cho Y.I."/>
            <person name="Mamuad L."/>
        </authorList>
    </citation>
    <scope>NUCLEOTIDE SEQUENCE [LARGE SCALE GENOMIC DNA]</scope>
    <source>
        <strain evidence="4 5">KS1</strain>
    </source>
</reference>
<name>A0A7S7AWC8_9SPIR</name>
<dbReference type="InterPro" id="IPR029016">
    <property type="entry name" value="GAF-like_dom_sf"/>
</dbReference>
<dbReference type="InterPro" id="IPR000160">
    <property type="entry name" value="GGDEF_dom"/>
</dbReference>
<dbReference type="CDD" id="cd01949">
    <property type="entry name" value="GGDEF"/>
    <property type="match status" value="1"/>
</dbReference>
<feature type="domain" description="GGDEF" evidence="3">
    <location>
        <begin position="1471"/>
        <end position="1600"/>
    </location>
</feature>
<dbReference type="InterPro" id="IPR029787">
    <property type="entry name" value="Nucleotide_cyclase"/>
</dbReference>
<dbReference type="PANTHER" id="PTHR45138">
    <property type="entry name" value="REGULATORY COMPONENTS OF SENSORY TRANSDUCTION SYSTEM"/>
    <property type="match status" value="1"/>
</dbReference>
<dbReference type="SUPFAM" id="SSF55073">
    <property type="entry name" value="Nucleotide cyclase"/>
    <property type="match status" value="1"/>
</dbReference>
<dbReference type="NCBIfam" id="TIGR00254">
    <property type="entry name" value="GGDEF"/>
    <property type="match status" value="1"/>
</dbReference>
<dbReference type="FunFam" id="3.30.70.270:FF:000001">
    <property type="entry name" value="Diguanylate cyclase domain protein"/>
    <property type="match status" value="1"/>
</dbReference>
<evidence type="ECO:0000313" key="5">
    <source>
        <dbReference type="Proteomes" id="UP000593915"/>
    </source>
</evidence>
<dbReference type="Pfam" id="PF00990">
    <property type="entry name" value="GGDEF"/>
    <property type="match status" value="1"/>
</dbReference>
<protein>
    <recommendedName>
        <fullName evidence="1">diguanylate cyclase</fullName>
        <ecNumber evidence="1">2.7.7.65</ecNumber>
    </recommendedName>
</protein>
<evidence type="ECO:0000256" key="1">
    <source>
        <dbReference type="ARBA" id="ARBA00012528"/>
    </source>
</evidence>
<dbReference type="InterPro" id="IPR027417">
    <property type="entry name" value="P-loop_NTPase"/>
</dbReference>
<dbReference type="GO" id="GO:0052621">
    <property type="term" value="F:diguanylate cyclase activity"/>
    <property type="evidence" value="ECO:0007669"/>
    <property type="project" value="UniProtKB-EC"/>
</dbReference>
<dbReference type="InterPro" id="IPR043128">
    <property type="entry name" value="Rev_trsase/Diguanyl_cyclase"/>
</dbReference>
<evidence type="ECO:0000259" key="3">
    <source>
        <dbReference type="PROSITE" id="PS50887"/>
    </source>
</evidence>
<dbReference type="Proteomes" id="UP000593915">
    <property type="component" value="Chromosome"/>
</dbReference>
<dbReference type="EC" id="2.7.7.65" evidence="1"/>
<dbReference type="SUPFAM" id="SSF55781">
    <property type="entry name" value="GAF domain-like"/>
    <property type="match status" value="1"/>
</dbReference>
<dbReference type="Gene3D" id="3.30.70.270">
    <property type="match status" value="1"/>
</dbReference>
<proteinExistence type="predicted"/>
<dbReference type="RefSeq" id="WP_194076019.1">
    <property type="nucleotide sequence ID" value="NZ_CP061839.1"/>
</dbReference>
<gene>
    <name evidence="4" type="ORF">IFE08_11925</name>
</gene>
<dbReference type="EMBL" id="CP061839">
    <property type="protein sequence ID" value="QOW60501.1"/>
    <property type="molecule type" value="Genomic_DNA"/>
</dbReference>
<accession>A0A7S7AWC8</accession>
<dbReference type="SUPFAM" id="SSF52540">
    <property type="entry name" value="P-loop containing nucleoside triphosphate hydrolases"/>
    <property type="match status" value="1"/>
</dbReference>
<dbReference type="Gene3D" id="3.30.450.40">
    <property type="match status" value="1"/>
</dbReference>
<evidence type="ECO:0000256" key="2">
    <source>
        <dbReference type="ARBA" id="ARBA00034247"/>
    </source>
</evidence>
<dbReference type="PANTHER" id="PTHR45138:SF9">
    <property type="entry name" value="DIGUANYLATE CYCLASE DGCM-RELATED"/>
    <property type="match status" value="1"/>
</dbReference>
<organism evidence="4 5">
    <name type="scientific">Treponema pedis</name>
    <dbReference type="NCBI Taxonomy" id="409322"/>
    <lineage>
        <taxon>Bacteria</taxon>
        <taxon>Pseudomonadati</taxon>
        <taxon>Spirochaetota</taxon>
        <taxon>Spirochaetia</taxon>
        <taxon>Spirochaetales</taxon>
        <taxon>Treponemataceae</taxon>
        <taxon>Treponema</taxon>
    </lineage>
</organism>
<evidence type="ECO:0000313" key="4">
    <source>
        <dbReference type="EMBL" id="QOW60501.1"/>
    </source>
</evidence>
<comment type="catalytic activity">
    <reaction evidence="2">
        <text>2 GTP = 3',3'-c-di-GMP + 2 diphosphate</text>
        <dbReference type="Rhea" id="RHEA:24898"/>
        <dbReference type="ChEBI" id="CHEBI:33019"/>
        <dbReference type="ChEBI" id="CHEBI:37565"/>
        <dbReference type="ChEBI" id="CHEBI:58805"/>
        <dbReference type="EC" id="2.7.7.65"/>
    </reaction>
</comment>
<dbReference type="PROSITE" id="PS50887">
    <property type="entry name" value="GGDEF"/>
    <property type="match status" value="1"/>
</dbReference>
<dbReference type="InterPro" id="IPR050469">
    <property type="entry name" value="Diguanylate_Cyclase"/>
</dbReference>
<sequence length="1775" mass="204876">MDVINNRYHILKKLDSHIHNVEEFLAVDLWSKERELNLKIVPASALSDEVFSFIKDGFINIRTIDNYFYLKNYGFASLYLSLFRSFSTRPEEKCYILTTEYLSDYTPLLTFVNSCSMKDFLEITVSVFRALTYIGNMGFEYTAFTPSDIFAVKTKTGFRIRIKDIITKKLEDPFSVHFAEAADAAYEDKNIEMIGYLILSILAGKYIKSNFLRSLAELKKNFKKKNLNKSDLKIFECLCNVAKKAAVRIKERNKLKISSLLSDINAALGLNYTITAGEVMKPITFRPRIVGRERYIKAVLKSAGEINSGNALKNVFIIKGPFGIGKTRFLGEAGYELSLECINVYFNYNLKTHGSKHFWDDFLEKAFCNNLPAQNISEKTAILKNIEYINNQRQKKDIPHKYEHLKFKVFNEGKNLFFKLVGRMPVFLIIDDLHLANDFVLETILYLSAEITKQEKLGIIFSYDETAAPASSKFESFLKTLQLHKNVETFSFSNFSEEETTIMLKNILLLKYAPKKTGSVLYKQTKGYPLFIIEAVKELIMNNIMYIDKRYGMWHIRERFFNENISKKISLNIEETLKNQIKFVPEKEKEMLLTMALFQNTFKLEYLYGLIPMPKNKIDKSIKILIDKALIFEIHSGNKVEYSITNKTLRDILYEDTNQKIKIAGHKKIIKILQKDEAVNRNELIWHLEKSGNKSLAAKYCMENVDNALKNKKINEAILNYCKILELIEESDIEMRCKTMLTIAKLYYQLGLREKERETLQIISEIIPQINNYELLSLYYYQSANYEYISEHQALVLNYSEKLKLLYEKCKTPIITINLHGVNCMYYKLSQNIEALKKNSYKVLKLCGDKEEYLIYKCDALVFLGYANYIKRNYKESFKYYKYCLETTRQCNYTKCELTALCNIAIAYAFSRNGIHKAFKYMHLLISKARSMDIISIEIYALLNYAIMLVEIHNSKLAYKYVKEASAKIIANNILTLEYPKILTFMNTSMNLCKYNDFFKYRKEAVRFLKNTKLENKLLYDFLYYNLLAETCQYLWCHTKGFRLLKRLLKLKDYRSDVSLALIYFRIEASRIILNRKTDIGNLIKYFDIYAKKLNKNSQSDYSKIISKSLLEFTIALTIQRSDIDFSPLILKLLEYKDIRLSTFQYIAMLYFEAYIDKENEGELLSRAIQISKHKNNTNLLIPLDIRLGLYHKNKGDNILAVFNFLEAEDEILELFKNIPKEYRLPLYNNSFYNIPFNAVQEFIEGKDISKINPVKKRISEEELNTMISASHIKLLQKDVKFKKALTSGLMQINGFGNMTHTGIFAKFNNNFEEQMRKFMQFLSFQLLAPQFGLLVLNRIGKLESVALSKFHKDVKTLYDLIIKFGYDKIGNVQKKIKKQCMIIPIKKKNSNGKIYDLLGFMVFVSGNTVNNFSSGGLKTAKDVSHFLAMILENNILKQTAFYDFLTGALTRKYLDISLKNILKNSIKTNSVFSIIIYDLDKFKTVNDSFGHHIGDMVLQNVAKTVFKELKEGQLLGRFGGEEFVIILPNIGMEKVCEAAENFRTKVEEAVFDEIKITVSLGISCYPEHGKTIPDLLLKADQALYKAKNSGRNRSCLWSHSILSEQITSTAIGGLLLADETKYSETVNAAAELADIPKIKQPRHKMFSDFAAKIMHLFNAESCAVITVSQNKKTKALKLNIAAKLGFVTYTINEELVFSVLNTGLGLCRIDWDNVAGKNIVSNIPEWNSVAVAPLTKNENIAGVVYLASPEKKREFNSTDLNLLKFIADIVSANI</sequence>
<dbReference type="SMART" id="SM00267">
    <property type="entry name" value="GGDEF"/>
    <property type="match status" value="1"/>
</dbReference>